<dbReference type="AlphaFoldDB" id="A0A5K3F4M8"/>
<sequence>MRRSLYTASRAHLSPAYRISSSQAIQTQRDRGLAEAGVVYCVCALKRRHTRTL</sequence>
<evidence type="ECO:0000313" key="1">
    <source>
        <dbReference type="WBParaSite" id="MCU_005416-RA"/>
    </source>
</evidence>
<dbReference type="WBParaSite" id="MCU_005416-RA">
    <property type="protein sequence ID" value="MCU_005416-RA"/>
    <property type="gene ID" value="MCU_005416"/>
</dbReference>
<proteinExistence type="predicted"/>
<organism evidence="1">
    <name type="scientific">Mesocestoides corti</name>
    <name type="common">Flatworm</name>
    <dbReference type="NCBI Taxonomy" id="53468"/>
    <lineage>
        <taxon>Eukaryota</taxon>
        <taxon>Metazoa</taxon>
        <taxon>Spiralia</taxon>
        <taxon>Lophotrochozoa</taxon>
        <taxon>Platyhelminthes</taxon>
        <taxon>Cestoda</taxon>
        <taxon>Eucestoda</taxon>
        <taxon>Cyclophyllidea</taxon>
        <taxon>Mesocestoididae</taxon>
        <taxon>Mesocestoides</taxon>
    </lineage>
</organism>
<name>A0A5K3F4M8_MESCO</name>
<protein>
    <submittedName>
        <fullName evidence="1">Uncharacterized protein</fullName>
    </submittedName>
</protein>
<reference evidence="1" key="1">
    <citation type="submission" date="2019-11" db="UniProtKB">
        <authorList>
            <consortium name="WormBaseParasite"/>
        </authorList>
    </citation>
    <scope>IDENTIFICATION</scope>
</reference>
<accession>A0A5K3F4M8</accession>